<dbReference type="EMBL" id="SCEB01000038">
    <property type="protein sequence ID" value="RXN01542.1"/>
    <property type="molecule type" value="Genomic_DNA"/>
</dbReference>
<evidence type="ECO:0000256" key="1">
    <source>
        <dbReference type="SAM" id="MobiDB-lite"/>
    </source>
</evidence>
<keyword evidence="3" id="KW-1185">Reference proteome</keyword>
<feature type="compositionally biased region" description="Polar residues" evidence="1">
    <location>
        <begin position="31"/>
        <end position="43"/>
    </location>
</feature>
<evidence type="ECO:0000313" key="3">
    <source>
        <dbReference type="Proteomes" id="UP000289886"/>
    </source>
</evidence>
<gene>
    <name evidence="2" type="ORF">EOD39_6411</name>
</gene>
<comment type="caution">
    <text evidence="2">The sequence shown here is derived from an EMBL/GenBank/DDBJ whole genome shotgun (WGS) entry which is preliminary data.</text>
</comment>
<name>A0A662Z047_ACIRT</name>
<reference evidence="2 3" key="1">
    <citation type="submission" date="2019-01" db="EMBL/GenBank/DDBJ databases">
        <title>Draft Genome and Complete Hox-Cluster Characterization of the Sterlet Sturgeon (Acipenser ruthenus).</title>
        <authorList>
            <person name="Wei Q."/>
        </authorList>
    </citation>
    <scope>NUCLEOTIDE SEQUENCE [LARGE SCALE GENOMIC DNA]</scope>
    <source>
        <strain evidence="2">WHYD16114868_AA</strain>
        <tissue evidence="2">Blood</tissue>
    </source>
</reference>
<feature type="region of interest" description="Disordered" evidence="1">
    <location>
        <begin position="1"/>
        <end position="51"/>
    </location>
</feature>
<protein>
    <submittedName>
        <fullName evidence="2">Uncharacterized protein</fullName>
    </submittedName>
</protein>
<accession>A0A662Z047</accession>
<sequence length="70" mass="7925">MEDLPHINLTFRLSPDHQHSKQNKQACMRSVSGSLSRATPQASNRRDNTDKTKKTLAMFDQKTVKVEAAK</sequence>
<dbReference type="AlphaFoldDB" id="A0A662Z047"/>
<proteinExistence type="predicted"/>
<evidence type="ECO:0000313" key="2">
    <source>
        <dbReference type="EMBL" id="RXN01542.1"/>
    </source>
</evidence>
<dbReference type="Proteomes" id="UP000289886">
    <property type="component" value="Unassembled WGS sequence"/>
</dbReference>
<organism evidence="2 3">
    <name type="scientific">Acipenser ruthenus</name>
    <name type="common">Sterlet sturgeon</name>
    <dbReference type="NCBI Taxonomy" id="7906"/>
    <lineage>
        <taxon>Eukaryota</taxon>
        <taxon>Metazoa</taxon>
        <taxon>Chordata</taxon>
        <taxon>Craniata</taxon>
        <taxon>Vertebrata</taxon>
        <taxon>Euteleostomi</taxon>
        <taxon>Actinopterygii</taxon>
        <taxon>Chondrostei</taxon>
        <taxon>Acipenseriformes</taxon>
        <taxon>Acipenseridae</taxon>
        <taxon>Acipenser</taxon>
    </lineage>
</organism>